<evidence type="ECO:0000256" key="1">
    <source>
        <dbReference type="SAM" id="SignalP"/>
    </source>
</evidence>
<dbReference type="STRING" id="1232683.ADIMK_3474"/>
<evidence type="ECO:0000313" key="3">
    <source>
        <dbReference type="EMBL" id="KEA62334.1"/>
    </source>
</evidence>
<organism evidence="3 4">
    <name type="scientific">Marinobacterium lacunae</name>
    <dbReference type="NCBI Taxonomy" id="1232683"/>
    <lineage>
        <taxon>Bacteria</taxon>
        <taxon>Pseudomonadati</taxon>
        <taxon>Pseudomonadota</taxon>
        <taxon>Gammaproteobacteria</taxon>
        <taxon>Oceanospirillales</taxon>
        <taxon>Oceanospirillaceae</taxon>
        <taxon>Marinobacterium</taxon>
    </lineage>
</organism>
<dbReference type="InterPro" id="IPR039424">
    <property type="entry name" value="SBP_5"/>
</dbReference>
<proteinExistence type="predicted"/>
<dbReference type="PATRIC" id="fig|1232683.4.peg.3418"/>
<dbReference type="InterPro" id="IPR000914">
    <property type="entry name" value="SBP_5_dom"/>
</dbReference>
<name>A0A081FUX9_9GAMM</name>
<protein>
    <submittedName>
        <fullName evidence="3">Oligopeptide ABC transporter, periplasmic oligopeptide-binding protein</fullName>
    </submittedName>
</protein>
<evidence type="ECO:0000313" key="4">
    <source>
        <dbReference type="Proteomes" id="UP000028252"/>
    </source>
</evidence>
<feature type="chain" id="PRO_5001757404" evidence="1">
    <location>
        <begin position="21"/>
        <end position="644"/>
    </location>
</feature>
<dbReference type="Gene3D" id="3.10.105.10">
    <property type="entry name" value="Dipeptide-binding Protein, Domain 3"/>
    <property type="match status" value="1"/>
</dbReference>
<dbReference type="PANTHER" id="PTHR30290">
    <property type="entry name" value="PERIPLASMIC BINDING COMPONENT OF ABC TRANSPORTER"/>
    <property type="match status" value="1"/>
</dbReference>
<dbReference type="CDD" id="cd08500">
    <property type="entry name" value="PBP2_NikA_DppA_OppA_like_4"/>
    <property type="match status" value="1"/>
</dbReference>
<dbReference type="Pfam" id="PF00496">
    <property type="entry name" value="SBP_bac_5"/>
    <property type="match status" value="1"/>
</dbReference>
<accession>A0A081FUX9</accession>
<keyword evidence="1" id="KW-0732">Signal</keyword>
<dbReference type="Proteomes" id="UP000028252">
    <property type="component" value="Unassembled WGS sequence"/>
</dbReference>
<comment type="caution">
    <text evidence="3">The sequence shown here is derived from an EMBL/GenBank/DDBJ whole genome shotgun (WGS) entry which is preliminary data.</text>
</comment>
<dbReference type="EMBL" id="JMQN01000050">
    <property type="protein sequence ID" value="KEA62334.1"/>
    <property type="molecule type" value="Genomic_DNA"/>
</dbReference>
<dbReference type="RefSeq" id="WP_051693070.1">
    <property type="nucleotide sequence ID" value="NZ_JMQN01000050.1"/>
</dbReference>
<reference evidence="3 4" key="1">
    <citation type="submission" date="2014-04" db="EMBL/GenBank/DDBJ databases">
        <title>Marinobacterium kochiensis sp. nov., isolated from sediment sample collected from Kochi backwaters in Kerala, India.</title>
        <authorList>
            <person name="Singh A."/>
            <person name="Pinnaka A.K."/>
        </authorList>
    </citation>
    <scope>NUCLEOTIDE SEQUENCE [LARGE SCALE GENOMIC DNA]</scope>
    <source>
        <strain evidence="3 4">AK27</strain>
    </source>
</reference>
<dbReference type="eggNOG" id="COG0747">
    <property type="taxonomic scope" value="Bacteria"/>
</dbReference>
<evidence type="ECO:0000259" key="2">
    <source>
        <dbReference type="Pfam" id="PF00496"/>
    </source>
</evidence>
<keyword evidence="4" id="KW-1185">Reference proteome</keyword>
<feature type="domain" description="Solute-binding protein family 5" evidence="2">
    <location>
        <begin position="101"/>
        <end position="508"/>
    </location>
</feature>
<dbReference type="PANTHER" id="PTHR30290:SF62">
    <property type="entry name" value="OLIGOPEPTIDE ABC TRANSPORTER, PERIPLASMIC OLIGOPEPTIDE-BINDING PROTEIN"/>
    <property type="match status" value="1"/>
</dbReference>
<dbReference type="SUPFAM" id="SSF53850">
    <property type="entry name" value="Periplasmic binding protein-like II"/>
    <property type="match status" value="1"/>
</dbReference>
<dbReference type="AlphaFoldDB" id="A0A081FUX9"/>
<gene>
    <name evidence="3" type="ORF">ADIMK_3474</name>
</gene>
<dbReference type="GO" id="GO:1904680">
    <property type="term" value="F:peptide transmembrane transporter activity"/>
    <property type="evidence" value="ECO:0007669"/>
    <property type="project" value="TreeGrafter"/>
</dbReference>
<feature type="signal peptide" evidence="1">
    <location>
        <begin position="1"/>
        <end position="20"/>
    </location>
</feature>
<dbReference type="GO" id="GO:0015833">
    <property type="term" value="P:peptide transport"/>
    <property type="evidence" value="ECO:0007669"/>
    <property type="project" value="TreeGrafter"/>
</dbReference>
<dbReference type="Gene3D" id="3.40.190.10">
    <property type="entry name" value="Periplasmic binding protein-like II"/>
    <property type="match status" value="1"/>
</dbReference>
<sequence length="644" mass="74158">MMIIRLMLLAILLCASTSRAAIGPLLEPPLLRPSVESGELPPIDQRLPDTPYVDTLLDNQPDLSPGEYGGRIRLLMGSGKDVRQLVVYGYARLIGFNNRMELVPDILDSFDVFENRRFTFHLRPGHRWSDGTPFTSEDFRYFWDDIAMNPELSPFGPPAAMIVDGHPPVFEVLDRYTVRYTWPTPNPEFLLALAGPSPLYIYRPAHYLKQFHAKYADPELLAQRVIEAKIKKKEWTGLHQRQDHQYKFDNPELPTLQPWIPATPLPSEHFVFQRNPYYHRIDSQGRQLPYLDEVDIDIASSKLIPAKTGAGESDLQGRYLEMSNYTFLREAAKRGSFDVRLWSSSRGSRVAIYPNLNANDDTWRPLLRDVRFRRALSLAINRHEINQVIYFGLALEGANTLIPDSPLYKPEYRSAWSHFNLDEANRLLDELGLTERDARGVRLLRDGRPAEIIIQSAGESTEETDVLELIRDSWMDAGIKLHVKPTEREIFRNRIFAGDALMSVWYGLENGLATANMTPAELAPTSQQQLQWPKWGKHYETGQETPPELPEAQQLLDLYDQWRHANDTQEKQAIWDDMLRINADQVFSIGTVTEVKQPIVVNKRLRNVPEKALWNWEPNAFFGRFRPDRFWLEPDATRSSVGEK</sequence>